<sequence>MKNKFSILLLCTLFTATALQASVNEARPDPIYKRIISLYPAHTENLVSMGATESIIGISRSDTYPAAILDRPRFSYREDPEKFIAAKPDLVLIRPMIARAYPLFVQKLEEAGIRVISLQPQSVDELYSYWQDLGKLAGKQAQAGAMLNLFQERLRLFKEQLALIPQKERPRVYFESIHRRMKTFAPGSIALFAMKEAGGINIACDAAQVRSTNIADYGKEHILAKAGQIDVYLAQQGRMNPVERATITAEPAFAAIKAVQNDRVYLIKEEIISRPTMRILLGIAEIHRLLYPQENVNAQ</sequence>
<dbReference type="KEGG" id="dps:DP0217"/>
<accession>Q6ARS9</accession>
<feature type="signal peptide" evidence="1">
    <location>
        <begin position="1"/>
        <end position="21"/>
    </location>
</feature>
<dbReference type="eggNOG" id="COG0614">
    <property type="taxonomic scope" value="Bacteria"/>
</dbReference>
<dbReference type="EMBL" id="CR522870">
    <property type="protein sequence ID" value="CAG34946.1"/>
    <property type="molecule type" value="Genomic_DNA"/>
</dbReference>
<dbReference type="Proteomes" id="UP000000602">
    <property type="component" value="Chromosome"/>
</dbReference>
<dbReference type="GO" id="GO:0071281">
    <property type="term" value="P:cellular response to iron ion"/>
    <property type="evidence" value="ECO:0007669"/>
    <property type="project" value="TreeGrafter"/>
</dbReference>
<dbReference type="InterPro" id="IPR050902">
    <property type="entry name" value="ABC_Transporter_SBP"/>
</dbReference>
<dbReference type="PANTHER" id="PTHR30535">
    <property type="entry name" value="VITAMIN B12-BINDING PROTEIN"/>
    <property type="match status" value="1"/>
</dbReference>
<name>Q6ARS9_DESPS</name>
<evidence type="ECO:0000313" key="4">
    <source>
        <dbReference type="Proteomes" id="UP000000602"/>
    </source>
</evidence>
<gene>
    <name evidence="3" type="ordered locus">DP0217</name>
</gene>
<dbReference type="PROSITE" id="PS50983">
    <property type="entry name" value="FE_B12_PBP"/>
    <property type="match status" value="1"/>
</dbReference>
<evidence type="ECO:0000256" key="1">
    <source>
        <dbReference type="SAM" id="SignalP"/>
    </source>
</evidence>
<evidence type="ECO:0000259" key="2">
    <source>
        <dbReference type="PROSITE" id="PS50983"/>
    </source>
</evidence>
<protein>
    <submittedName>
        <fullName evidence="3">Probable Fe(III) ABC transporter, periplasmic substrate-binding protein</fullName>
    </submittedName>
</protein>
<reference evidence="4" key="1">
    <citation type="journal article" date="2004" name="Environ. Microbiol.">
        <title>The genome of Desulfotalea psychrophila, a sulfate-reducing bacterium from permanently cold Arctic sediments.</title>
        <authorList>
            <person name="Rabus R."/>
            <person name="Ruepp A."/>
            <person name="Frickey T."/>
            <person name="Rattei T."/>
            <person name="Fartmann B."/>
            <person name="Stark M."/>
            <person name="Bauer M."/>
            <person name="Zibat A."/>
            <person name="Lombardot T."/>
            <person name="Becker I."/>
            <person name="Amann J."/>
            <person name="Gellner K."/>
            <person name="Teeling H."/>
            <person name="Leuschner W.D."/>
            <person name="Gloeckner F.-O."/>
            <person name="Lupas A.N."/>
            <person name="Amann R."/>
            <person name="Klenk H.-P."/>
        </authorList>
    </citation>
    <scope>NUCLEOTIDE SEQUENCE [LARGE SCALE GENOMIC DNA]</scope>
    <source>
        <strain evidence="4">DSM 12343 / LSv54</strain>
    </source>
</reference>
<feature type="chain" id="PRO_5004270651" evidence="1">
    <location>
        <begin position="22"/>
        <end position="299"/>
    </location>
</feature>
<dbReference type="PANTHER" id="PTHR30535:SF34">
    <property type="entry name" value="MOLYBDATE-BINDING PROTEIN MOLA"/>
    <property type="match status" value="1"/>
</dbReference>
<keyword evidence="1" id="KW-0732">Signal</keyword>
<evidence type="ECO:0000313" key="3">
    <source>
        <dbReference type="EMBL" id="CAG34946.1"/>
    </source>
</evidence>
<feature type="domain" description="Fe/B12 periplasmic-binding" evidence="2">
    <location>
        <begin position="34"/>
        <end position="294"/>
    </location>
</feature>
<dbReference type="HOGENOM" id="CLU_038034_2_5_7"/>
<dbReference type="STRING" id="177439.DP0217"/>
<dbReference type="Pfam" id="PF01497">
    <property type="entry name" value="Peripla_BP_2"/>
    <property type="match status" value="1"/>
</dbReference>
<dbReference type="OrthoDB" id="9787772at2"/>
<proteinExistence type="predicted"/>
<keyword evidence="4" id="KW-1185">Reference proteome</keyword>
<dbReference type="RefSeq" id="WP_011187462.1">
    <property type="nucleotide sequence ID" value="NC_006138.1"/>
</dbReference>
<dbReference type="AlphaFoldDB" id="Q6ARS9"/>
<dbReference type="SUPFAM" id="SSF53807">
    <property type="entry name" value="Helical backbone' metal receptor"/>
    <property type="match status" value="1"/>
</dbReference>
<organism evidence="3 4">
    <name type="scientific">Desulfotalea psychrophila (strain LSv54 / DSM 12343)</name>
    <dbReference type="NCBI Taxonomy" id="177439"/>
    <lineage>
        <taxon>Bacteria</taxon>
        <taxon>Pseudomonadati</taxon>
        <taxon>Thermodesulfobacteriota</taxon>
        <taxon>Desulfobulbia</taxon>
        <taxon>Desulfobulbales</taxon>
        <taxon>Desulfocapsaceae</taxon>
        <taxon>Desulfotalea</taxon>
    </lineage>
</organism>
<dbReference type="Gene3D" id="3.40.50.1980">
    <property type="entry name" value="Nitrogenase molybdenum iron protein domain"/>
    <property type="match status" value="2"/>
</dbReference>
<dbReference type="InterPro" id="IPR002491">
    <property type="entry name" value="ABC_transptr_periplasmic_BD"/>
</dbReference>